<sequence>MEETKEIPLNTEEEERMLQPPAKEQIVPTAIMQFTPVVEKKRTFLDTLLDIFGSSSSKDEGKVSVAKKKKITLLAIVLLLMGFVISATGFFIMWFTELYNDTLISRLVLRENTLAAEWWANPPLHSYLKVYIFNYTNVDRFNDGTDEKLVVEEIGPYVYYEKLTKEDIVFNDNNTISYREKRVNYFLPDMNTWSDLENITVPNIPMLTAMKKVKDRGFFVQLGLNTALSATSSTVFKHLPVNEFLWGYEDGLISVSKTMLPPEERPPFEKFGLLINRNATSLDNFTIHTGEGDIRQLAKILSLNGEDSIDFWTSDECNLMGGTDGSQFPPHLLQKKDRLELYIKDMCRKFPLEYEKDVTVFDGIPAWRYKAPDDVFANPKVNPDNQCYCHQTADECPKSGLFNSSICAYGAPIYLSFPHFYTGDERLYDKISGLHPDPEKHMTYADIHPRLAFPINGASRFQINVEVFQPAFTSTKKMSILDFQRNATSLDNFTIHTGEGDIRQLAKILSLNGEDSIDFWTSDECNLMGGTDGSQFPPHLLQKKDRLELYIKDMCRKFPLEYEKDVTVFDGIPAWRYKAPDDVFANPKVNPDNQCYCHQTADECPKSGLFNSSICAYGAPIYLSFPHFYTGDERLYDKISGLHPDPEKHMTYADIHPRLAFPINGASRFQINVEVFQPAFTSSLYPLKEGDILPVLWLEVVPGEFSDELISLIFHSSFSANAVQIGLRYGTLLLTATFLALLIGVCWHRGKNSKQ</sequence>
<dbReference type="EMBL" id="AJWK01027491">
    <property type="status" value="NOT_ANNOTATED_CDS"/>
    <property type="molecule type" value="Genomic_DNA"/>
</dbReference>
<dbReference type="GO" id="GO:0005737">
    <property type="term" value="C:cytoplasm"/>
    <property type="evidence" value="ECO:0007669"/>
    <property type="project" value="TreeGrafter"/>
</dbReference>
<dbReference type="Proteomes" id="UP000092461">
    <property type="component" value="Unassembled WGS sequence"/>
</dbReference>
<evidence type="ECO:0000256" key="3">
    <source>
        <dbReference type="ARBA" id="ARBA00010532"/>
    </source>
</evidence>
<dbReference type="VEuPathDB" id="VectorBase:LLOJ008148"/>
<dbReference type="EMBL" id="AJWK01027490">
    <property type="status" value="NOT_ANNOTATED_CDS"/>
    <property type="molecule type" value="Genomic_DNA"/>
</dbReference>
<evidence type="ECO:0000256" key="2">
    <source>
        <dbReference type="ARBA" id="ARBA00004236"/>
    </source>
</evidence>
<feature type="transmembrane region" description="Helical" evidence="9">
    <location>
        <begin position="726"/>
        <end position="747"/>
    </location>
</feature>
<keyword evidence="5 9" id="KW-0812">Transmembrane</keyword>
<dbReference type="EnsemblMetazoa" id="LLOJ008148-RA">
    <property type="protein sequence ID" value="LLOJ008148-PA"/>
    <property type="gene ID" value="LLOJ008148"/>
</dbReference>
<feature type="transmembrane region" description="Helical" evidence="9">
    <location>
        <begin position="71"/>
        <end position="95"/>
    </location>
</feature>
<evidence type="ECO:0000313" key="11">
    <source>
        <dbReference type="Proteomes" id="UP000092461"/>
    </source>
</evidence>
<dbReference type="PRINTS" id="PR01609">
    <property type="entry name" value="CD36FAMILY"/>
</dbReference>
<comment type="function">
    <text evidence="1">Plays an olfactory role that is not restricted to pheromone sensitivity.</text>
</comment>
<dbReference type="InterPro" id="IPR002159">
    <property type="entry name" value="CD36_fam"/>
</dbReference>
<dbReference type="GO" id="GO:0005044">
    <property type="term" value="F:scavenger receptor activity"/>
    <property type="evidence" value="ECO:0007669"/>
    <property type="project" value="TreeGrafter"/>
</dbReference>
<keyword evidence="7 9" id="KW-0472">Membrane</keyword>
<evidence type="ECO:0000256" key="4">
    <source>
        <dbReference type="ARBA" id="ARBA00022475"/>
    </source>
</evidence>
<reference evidence="10" key="1">
    <citation type="submission" date="2020-05" db="UniProtKB">
        <authorList>
            <consortium name="EnsemblMetazoa"/>
        </authorList>
    </citation>
    <scope>IDENTIFICATION</scope>
    <source>
        <strain evidence="10">Jacobina</strain>
    </source>
</reference>
<keyword evidence="8" id="KW-0325">Glycoprotein</keyword>
<evidence type="ECO:0000256" key="1">
    <source>
        <dbReference type="ARBA" id="ARBA00003156"/>
    </source>
</evidence>
<evidence type="ECO:0000256" key="5">
    <source>
        <dbReference type="ARBA" id="ARBA00022692"/>
    </source>
</evidence>
<evidence type="ECO:0008006" key="12">
    <source>
        <dbReference type="Google" id="ProtNLM"/>
    </source>
</evidence>
<dbReference type="EMBL" id="AJWK01027492">
    <property type="status" value="NOT_ANNOTATED_CDS"/>
    <property type="molecule type" value="Genomic_DNA"/>
</dbReference>
<evidence type="ECO:0000256" key="8">
    <source>
        <dbReference type="ARBA" id="ARBA00023180"/>
    </source>
</evidence>
<evidence type="ECO:0000313" key="10">
    <source>
        <dbReference type="EnsemblMetazoa" id="LLOJ008148-PA"/>
    </source>
</evidence>
<dbReference type="Pfam" id="PF01130">
    <property type="entry name" value="CD36"/>
    <property type="match status" value="1"/>
</dbReference>
<dbReference type="VEuPathDB" id="VectorBase:LLONM1_010275"/>
<dbReference type="AlphaFoldDB" id="A0A1B0CTE8"/>
<keyword evidence="4" id="KW-1003">Cell membrane</keyword>
<evidence type="ECO:0000256" key="7">
    <source>
        <dbReference type="ARBA" id="ARBA00023136"/>
    </source>
</evidence>
<comment type="subcellular location">
    <subcellularLocation>
        <location evidence="2">Cell membrane</location>
    </subcellularLocation>
</comment>
<comment type="similarity">
    <text evidence="3">Belongs to the CD36 family.</text>
</comment>
<keyword evidence="6 9" id="KW-1133">Transmembrane helix</keyword>
<dbReference type="GO" id="GO:0005886">
    <property type="term" value="C:plasma membrane"/>
    <property type="evidence" value="ECO:0007669"/>
    <property type="project" value="UniProtKB-SubCell"/>
</dbReference>
<evidence type="ECO:0000256" key="9">
    <source>
        <dbReference type="SAM" id="Phobius"/>
    </source>
</evidence>
<proteinExistence type="inferred from homology"/>
<name>A0A1B0CTE8_LUTLO</name>
<keyword evidence="11" id="KW-1185">Reference proteome</keyword>
<protein>
    <recommendedName>
        <fullName evidence="12">Plasma membrane glycoprotein cd36</fullName>
    </recommendedName>
</protein>
<evidence type="ECO:0000256" key="6">
    <source>
        <dbReference type="ARBA" id="ARBA00022989"/>
    </source>
</evidence>
<dbReference type="PANTHER" id="PTHR11923">
    <property type="entry name" value="SCAVENGER RECEPTOR CLASS B TYPE-1 SR-B1"/>
    <property type="match status" value="1"/>
</dbReference>
<dbReference type="PANTHER" id="PTHR11923:SF50">
    <property type="entry name" value="GH19047P"/>
    <property type="match status" value="1"/>
</dbReference>
<accession>A0A1B0CTE8</accession>
<organism evidence="10 11">
    <name type="scientific">Lutzomyia longipalpis</name>
    <name type="common">Sand fly</name>
    <dbReference type="NCBI Taxonomy" id="7200"/>
    <lineage>
        <taxon>Eukaryota</taxon>
        <taxon>Metazoa</taxon>
        <taxon>Ecdysozoa</taxon>
        <taxon>Arthropoda</taxon>
        <taxon>Hexapoda</taxon>
        <taxon>Insecta</taxon>
        <taxon>Pterygota</taxon>
        <taxon>Neoptera</taxon>
        <taxon>Endopterygota</taxon>
        <taxon>Diptera</taxon>
        <taxon>Nematocera</taxon>
        <taxon>Psychodoidea</taxon>
        <taxon>Psychodidae</taxon>
        <taxon>Lutzomyia</taxon>
        <taxon>Lutzomyia</taxon>
    </lineage>
</organism>